<dbReference type="PIRSF" id="PIRSF002583">
    <property type="entry name" value="Hsp90"/>
    <property type="match status" value="1"/>
</dbReference>
<evidence type="ECO:0000256" key="12">
    <source>
        <dbReference type="ARBA" id="ARBA00023186"/>
    </source>
</evidence>
<dbReference type="InterPro" id="IPR020568">
    <property type="entry name" value="Ribosomal_Su5_D2-typ_SF"/>
</dbReference>
<protein>
    <recommendedName>
        <fullName evidence="15">Heat shock protein 75 kDa, mitochondrial</fullName>
    </recommendedName>
    <alternativeName>
        <fullName evidence="17">TNFR-associated protein 1</fullName>
    </alternativeName>
    <alternativeName>
        <fullName evidence="16">Tumor necrosis factor type 1 receptor-associated protein</fullName>
    </alternativeName>
</protein>
<dbReference type="SUPFAM" id="SSF55874">
    <property type="entry name" value="ATPase domain of HSP90 chaperone/DNA topoisomerase II/histidine kinase"/>
    <property type="match status" value="1"/>
</dbReference>
<dbReference type="GO" id="GO:0005524">
    <property type="term" value="F:ATP binding"/>
    <property type="evidence" value="ECO:0007669"/>
    <property type="project" value="UniProtKB-KW"/>
</dbReference>
<dbReference type="SUPFAM" id="SSF110942">
    <property type="entry name" value="HSP90 C-terminal domain"/>
    <property type="match status" value="1"/>
</dbReference>
<evidence type="ECO:0000256" key="5">
    <source>
        <dbReference type="ARBA" id="ARBA00022741"/>
    </source>
</evidence>
<keyword evidence="5 18" id="KW-0547">Nucleotide-binding</keyword>
<comment type="similarity">
    <text evidence="3">Belongs to the heat shock protein 90 family.</text>
</comment>
<evidence type="ECO:0000256" key="4">
    <source>
        <dbReference type="ARBA" id="ARBA00022553"/>
    </source>
</evidence>
<evidence type="ECO:0000256" key="7">
    <source>
        <dbReference type="ARBA" id="ARBA00022840"/>
    </source>
</evidence>
<keyword evidence="10" id="KW-0496">Mitochondrion</keyword>
<evidence type="ECO:0000256" key="11">
    <source>
        <dbReference type="ARBA" id="ARBA00023136"/>
    </source>
</evidence>
<evidence type="ECO:0000256" key="10">
    <source>
        <dbReference type="ARBA" id="ARBA00023128"/>
    </source>
</evidence>
<keyword evidence="9" id="KW-0007">Acetylation</keyword>
<feature type="binding site" evidence="18">
    <location>
        <position position="248"/>
    </location>
    <ligand>
        <name>ATP</name>
        <dbReference type="ChEBI" id="CHEBI:30616"/>
    </ligand>
</feature>
<evidence type="ECO:0000256" key="17">
    <source>
        <dbReference type="ARBA" id="ARBA00080766"/>
    </source>
</evidence>
<evidence type="ECO:0000256" key="9">
    <source>
        <dbReference type="ARBA" id="ARBA00022990"/>
    </source>
</evidence>
<comment type="subunit">
    <text evidence="14">Binds to the intracellular domain of tumor necrosis factor type 1 receptor. Binds to RB1. Interacts with SRC. Interacts with SDHA.</text>
</comment>
<dbReference type="CDD" id="cd16927">
    <property type="entry name" value="HATPase_Hsp90-like"/>
    <property type="match status" value="1"/>
</dbReference>
<keyword evidence="4" id="KW-0597">Phosphoprotein</keyword>
<dbReference type="AlphaFoldDB" id="A0A7R8XCU8"/>
<dbReference type="Pfam" id="PF00183">
    <property type="entry name" value="HSP90"/>
    <property type="match status" value="1"/>
</dbReference>
<dbReference type="Gene3D" id="1.20.120.790">
    <property type="entry name" value="Heat shock protein 90, C-terminal domain"/>
    <property type="match status" value="1"/>
</dbReference>
<dbReference type="EMBL" id="LR900904">
    <property type="protein sequence ID" value="CAD7247232.1"/>
    <property type="molecule type" value="Genomic_DNA"/>
</dbReference>
<name>A0A7R8XCU8_9CRUS</name>
<dbReference type="FunFam" id="1.20.120.790:FF:000004">
    <property type="entry name" value="Heat shock protein 75 kDa"/>
    <property type="match status" value="1"/>
</dbReference>
<dbReference type="PRINTS" id="PR00775">
    <property type="entry name" value="HEATSHOCK90"/>
</dbReference>
<feature type="binding site" evidence="18">
    <location>
        <begin position="177"/>
        <end position="178"/>
    </location>
    <ligand>
        <name>ATP</name>
        <dbReference type="ChEBI" id="CHEBI:30616"/>
    </ligand>
</feature>
<dbReference type="FunFam" id="3.40.50.11260:FF:000004">
    <property type="entry name" value="Heat shock protein 75 mitochondrial"/>
    <property type="match status" value="1"/>
</dbReference>
<dbReference type="FunFam" id="3.30.565.10:FF:000021">
    <property type="entry name" value="Heat shock protein 75 kDa, mitochondrial"/>
    <property type="match status" value="1"/>
</dbReference>
<evidence type="ECO:0000256" key="19">
    <source>
        <dbReference type="SAM" id="MobiDB-lite"/>
    </source>
</evidence>
<feature type="binding site" evidence="18">
    <location>
        <position position="115"/>
    </location>
    <ligand>
        <name>ATP</name>
        <dbReference type="ChEBI" id="CHEBI:30616"/>
    </ligand>
</feature>
<dbReference type="Gene3D" id="3.30.230.80">
    <property type="match status" value="1"/>
</dbReference>
<evidence type="ECO:0000256" key="13">
    <source>
        <dbReference type="ARBA" id="ARBA00057498"/>
    </source>
</evidence>
<evidence type="ECO:0000256" key="3">
    <source>
        <dbReference type="ARBA" id="ARBA00008239"/>
    </source>
</evidence>
<dbReference type="SUPFAM" id="SSF54211">
    <property type="entry name" value="Ribosomal protein S5 domain 2-like"/>
    <property type="match status" value="1"/>
</dbReference>
<gene>
    <name evidence="20" type="ORF">DSTB1V02_LOCUS7066</name>
</gene>
<dbReference type="InterPro" id="IPR036890">
    <property type="entry name" value="HATPase_C_sf"/>
</dbReference>
<evidence type="ECO:0000313" key="21">
    <source>
        <dbReference type="Proteomes" id="UP000677054"/>
    </source>
</evidence>
<reference evidence="20" key="1">
    <citation type="submission" date="2020-11" db="EMBL/GenBank/DDBJ databases">
        <authorList>
            <person name="Tran Van P."/>
        </authorList>
    </citation>
    <scope>NUCLEOTIDE SEQUENCE</scope>
</reference>
<dbReference type="NCBIfam" id="NF003555">
    <property type="entry name" value="PRK05218.1"/>
    <property type="match status" value="1"/>
</dbReference>
<dbReference type="InterPro" id="IPR037196">
    <property type="entry name" value="HSP90_C"/>
</dbReference>
<organism evidence="20">
    <name type="scientific">Darwinula stevensoni</name>
    <dbReference type="NCBI Taxonomy" id="69355"/>
    <lineage>
        <taxon>Eukaryota</taxon>
        <taxon>Metazoa</taxon>
        <taxon>Ecdysozoa</taxon>
        <taxon>Arthropoda</taxon>
        <taxon>Crustacea</taxon>
        <taxon>Oligostraca</taxon>
        <taxon>Ostracoda</taxon>
        <taxon>Podocopa</taxon>
        <taxon>Podocopida</taxon>
        <taxon>Darwinulocopina</taxon>
        <taxon>Darwinuloidea</taxon>
        <taxon>Darwinulidae</taxon>
        <taxon>Darwinula</taxon>
    </lineage>
</organism>
<dbReference type="GO" id="GO:0016887">
    <property type="term" value="F:ATP hydrolysis activity"/>
    <property type="evidence" value="ECO:0007669"/>
    <property type="project" value="InterPro"/>
</dbReference>
<keyword evidence="6" id="KW-0999">Mitochondrion inner membrane</keyword>
<evidence type="ECO:0000256" key="1">
    <source>
        <dbReference type="ARBA" id="ARBA00004273"/>
    </source>
</evidence>
<feature type="binding site" evidence="18">
    <location>
        <position position="157"/>
    </location>
    <ligand>
        <name>ATP</name>
        <dbReference type="ChEBI" id="CHEBI:30616"/>
    </ligand>
</feature>
<dbReference type="Gene3D" id="3.30.565.10">
    <property type="entry name" value="Histidine kinase-like ATPase, C-terminal domain"/>
    <property type="match status" value="1"/>
</dbReference>
<accession>A0A7R8XCU8</accession>
<dbReference type="PANTHER" id="PTHR11528">
    <property type="entry name" value="HEAT SHOCK PROTEIN 90 FAMILY MEMBER"/>
    <property type="match status" value="1"/>
</dbReference>
<dbReference type="InterPro" id="IPR020575">
    <property type="entry name" value="Hsp90_N"/>
</dbReference>
<keyword evidence="21" id="KW-1185">Reference proteome</keyword>
<keyword evidence="8" id="KW-0809">Transit peptide</keyword>
<feature type="region of interest" description="Disordered" evidence="19">
    <location>
        <begin position="54"/>
        <end position="81"/>
    </location>
</feature>
<dbReference type="Pfam" id="PF13589">
    <property type="entry name" value="HATPase_c_3"/>
    <property type="match status" value="1"/>
</dbReference>
<dbReference type="GO" id="GO:0005759">
    <property type="term" value="C:mitochondrial matrix"/>
    <property type="evidence" value="ECO:0007669"/>
    <property type="project" value="UniProtKB-SubCell"/>
</dbReference>
<keyword evidence="11" id="KW-0472">Membrane</keyword>
<dbReference type="OrthoDB" id="28737at2759"/>
<evidence type="ECO:0000256" key="2">
    <source>
        <dbReference type="ARBA" id="ARBA00004305"/>
    </source>
</evidence>
<dbReference type="FunFam" id="3.30.230.80:FF:000004">
    <property type="entry name" value="Heat shock protein 75 kDa"/>
    <property type="match status" value="1"/>
</dbReference>
<dbReference type="GO" id="GO:0005743">
    <property type="term" value="C:mitochondrial inner membrane"/>
    <property type="evidence" value="ECO:0007669"/>
    <property type="project" value="UniProtKB-SubCell"/>
</dbReference>
<feature type="binding site" evidence="18">
    <location>
        <begin position="199"/>
        <end position="204"/>
    </location>
    <ligand>
        <name>ATP</name>
        <dbReference type="ChEBI" id="CHEBI:30616"/>
    </ligand>
</feature>
<dbReference type="InterPro" id="IPR001404">
    <property type="entry name" value="Hsp90_fam"/>
</dbReference>
<feature type="binding site" evidence="18">
    <location>
        <position position="111"/>
    </location>
    <ligand>
        <name>ATP</name>
        <dbReference type="ChEBI" id="CHEBI:30616"/>
    </ligand>
</feature>
<evidence type="ECO:0000256" key="8">
    <source>
        <dbReference type="ARBA" id="ARBA00022946"/>
    </source>
</evidence>
<proteinExistence type="inferred from homology"/>
<dbReference type="GO" id="GO:0051082">
    <property type="term" value="F:unfolded protein binding"/>
    <property type="evidence" value="ECO:0007669"/>
    <property type="project" value="InterPro"/>
</dbReference>
<keyword evidence="7 18" id="KW-0067">ATP-binding</keyword>
<sequence length="697" mass="79191">MWRIVQRKCVTNVISLVQNHVRTFPVRALPVRSTTARLRGRAVVTSLARFSSTAAREQSSQDDESGFHSIIGDGEKPTGQGTRMEFQAETRMLLDIVAKSLYSEKEVFIRELISNSSDALEKVRYFNLTGKSLESPDRALEIHIGTDKVAKTLTVQDTGVGMTREELVDNLGTIARSGSKAFLEELKKGSVDPGTIIGQFGVGFYSTFMIAEKVEVYTRASGSPGYLWTSDGTGTYEVGEAENVQLGTKIVARLKPDSLEFADEDRIKEVIRKYSNFVGNPIFLNGKQVNTIQAVWLMDPKDVSEEMHEEFYRFVGNSYDRPRFTLHYRTDAPVNLRTLLYFPEGKPGLFDLSRDMDVGISLYCRKVLIRHRAENILPKWLRFVKGVVDSEDIPLNLSRELLQDSSQIRKLRTVLTNRVVRFLQDRARKEPDSYREFITNYGIFFKEGILTGQEQMEKEEIARLLQYESSKCPAGERVTLMDYASRMKPGERDIFYLAAPSRHLAESSAYFEAFKARDVEVLFCYEPYDELVLMTLRQFDRKNLTSVEKEMRQEKESVKVEEMEGSLPKSELDALTEWMKDTLGGKVSAVKYTGKLDSHPCVVTVEDMGAARHFVRTQFAGIPEEQRYRLLQPQLDVNPRHPIVKKLAELRTGNPELAALVTEQLFSNAMVSAGLVEDPRTVLTKFNQLLALALEKH</sequence>
<dbReference type="EMBL" id="CAJPEV010001387">
    <property type="protein sequence ID" value="CAG0892368.1"/>
    <property type="molecule type" value="Genomic_DNA"/>
</dbReference>
<evidence type="ECO:0000256" key="15">
    <source>
        <dbReference type="ARBA" id="ARBA00073018"/>
    </source>
</evidence>
<evidence type="ECO:0000313" key="20">
    <source>
        <dbReference type="EMBL" id="CAD7247232.1"/>
    </source>
</evidence>
<dbReference type="Proteomes" id="UP000677054">
    <property type="component" value="Unassembled WGS sequence"/>
</dbReference>
<evidence type="ECO:0000256" key="18">
    <source>
        <dbReference type="PIRSR" id="PIRSR002583-1"/>
    </source>
</evidence>
<keyword evidence="12" id="KW-0143">Chaperone</keyword>
<feature type="binding site" evidence="18">
    <location>
        <position position="399"/>
    </location>
    <ligand>
        <name>ATP</name>
        <dbReference type="ChEBI" id="CHEBI:30616"/>
    </ligand>
</feature>
<dbReference type="GO" id="GO:0140662">
    <property type="term" value="F:ATP-dependent protein folding chaperone"/>
    <property type="evidence" value="ECO:0007669"/>
    <property type="project" value="InterPro"/>
</dbReference>
<feature type="binding site" evidence="18">
    <location>
        <position position="162"/>
    </location>
    <ligand>
        <name>ATP</name>
        <dbReference type="ChEBI" id="CHEBI:30616"/>
    </ligand>
</feature>
<comment type="subcellular location">
    <subcellularLocation>
        <location evidence="1">Mitochondrion inner membrane</location>
    </subcellularLocation>
    <subcellularLocation>
        <location evidence="2">Mitochondrion matrix</location>
    </subcellularLocation>
</comment>
<evidence type="ECO:0000256" key="14">
    <source>
        <dbReference type="ARBA" id="ARBA00066161"/>
    </source>
</evidence>
<dbReference type="GO" id="GO:0019901">
    <property type="term" value="F:protein kinase binding"/>
    <property type="evidence" value="ECO:0007669"/>
    <property type="project" value="UniProtKB-ARBA"/>
</dbReference>
<feature type="binding site" evidence="18">
    <location>
        <position position="170"/>
    </location>
    <ligand>
        <name>ATP</name>
        <dbReference type="ChEBI" id="CHEBI:30616"/>
    </ligand>
</feature>
<comment type="function">
    <text evidence="13">Chaperone that expresses an ATPase activity. Involved in maintaining mitochondrial function and polarization, downstream of PINK1 and mitochondrial complex I. Is a negative regulator of mitochondrial respiration able to modulate the balance between oxidative phosphorylation and aerobic glycolysis. The impact of TRAP1 on mitochondrial respiration is probably mediated by modulation of mitochondrial SRC and inhibition of SDHA.</text>
</comment>
<dbReference type="Gene3D" id="3.40.50.11260">
    <property type="match status" value="1"/>
</dbReference>
<evidence type="ECO:0000256" key="6">
    <source>
        <dbReference type="ARBA" id="ARBA00022792"/>
    </source>
</evidence>
<evidence type="ECO:0000256" key="16">
    <source>
        <dbReference type="ARBA" id="ARBA00076190"/>
    </source>
</evidence>
<dbReference type="HAMAP" id="MF_00505">
    <property type="entry name" value="HSP90"/>
    <property type="match status" value="1"/>
</dbReference>